<name>A0A9X1QDC3_9BACT</name>
<keyword evidence="4" id="KW-1003">Cell membrane</keyword>
<dbReference type="PROSITE" id="PS52015">
    <property type="entry name" value="TONB_CTD"/>
    <property type="match status" value="1"/>
</dbReference>
<reference evidence="11" key="1">
    <citation type="submission" date="2022-01" db="EMBL/GenBank/DDBJ databases">
        <title>Novel species in genus Dyadobacter.</title>
        <authorList>
            <person name="Ma C."/>
        </authorList>
    </citation>
    <scope>NUCLEOTIDE SEQUENCE</scope>
    <source>
        <strain evidence="11">CY357</strain>
    </source>
</reference>
<protein>
    <submittedName>
        <fullName evidence="11">Energy transducer TonB</fullName>
    </submittedName>
</protein>
<dbReference type="GO" id="GO:0031992">
    <property type="term" value="F:energy transducer activity"/>
    <property type="evidence" value="ECO:0007669"/>
    <property type="project" value="TreeGrafter"/>
</dbReference>
<feature type="domain" description="TonB C-terminal" evidence="10">
    <location>
        <begin position="392"/>
        <end position="483"/>
    </location>
</feature>
<dbReference type="Proteomes" id="UP001139411">
    <property type="component" value="Unassembled WGS sequence"/>
</dbReference>
<dbReference type="Gene3D" id="3.30.1150.10">
    <property type="match status" value="2"/>
</dbReference>
<evidence type="ECO:0000313" key="12">
    <source>
        <dbReference type="Proteomes" id="UP001139411"/>
    </source>
</evidence>
<evidence type="ECO:0000256" key="4">
    <source>
        <dbReference type="ARBA" id="ARBA00022475"/>
    </source>
</evidence>
<evidence type="ECO:0000256" key="2">
    <source>
        <dbReference type="ARBA" id="ARBA00006555"/>
    </source>
</evidence>
<dbReference type="InterPro" id="IPR006260">
    <property type="entry name" value="TonB/TolA_C"/>
</dbReference>
<dbReference type="SUPFAM" id="SSF74653">
    <property type="entry name" value="TolA/TonB C-terminal domain"/>
    <property type="match status" value="2"/>
</dbReference>
<dbReference type="GO" id="GO:0055085">
    <property type="term" value="P:transmembrane transport"/>
    <property type="evidence" value="ECO:0007669"/>
    <property type="project" value="InterPro"/>
</dbReference>
<evidence type="ECO:0000256" key="1">
    <source>
        <dbReference type="ARBA" id="ARBA00004383"/>
    </source>
</evidence>
<dbReference type="Pfam" id="PF03544">
    <property type="entry name" value="TonB_C"/>
    <property type="match status" value="2"/>
</dbReference>
<dbReference type="PANTHER" id="PTHR33446:SF2">
    <property type="entry name" value="PROTEIN TONB"/>
    <property type="match status" value="1"/>
</dbReference>
<dbReference type="PANTHER" id="PTHR33446">
    <property type="entry name" value="PROTEIN TONB-RELATED"/>
    <property type="match status" value="1"/>
</dbReference>
<evidence type="ECO:0000313" key="11">
    <source>
        <dbReference type="EMBL" id="MCF2499355.1"/>
    </source>
</evidence>
<evidence type="ECO:0000256" key="3">
    <source>
        <dbReference type="ARBA" id="ARBA00022448"/>
    </source>
</evidence>
<evidence type="ECO:0000259" key="10">
    <source>
        <dbReference type="PROSITE" id="PS52015"/>
    </source>
</evidence>
<dbReference type="GO" id="GO:0015031">
    <property type="term" value="P:protein transport"/>
    <property type="evidence" value="ECO:0007669"/>
    <property type="project" value="UniProtKB-KW"/>
</dbReference>
<accession>A0A9X1QDC3</accession>
<dbReference type="AlphaFoldDB" id="A0A9X1QDC3"/>
<comment type="similarity">
    <text evidence="2">Belongs to the TonB family.</text>
</comment>
<evidence type="ECO:0000256" key="6">
    <source>
        <dbReference type="ARBA" id="ARBA00022692"/>
    </source>
</evidence>
<evidence type="ECO:0000256" key="9">
    <source>
        <dbReference type="ARBA" id="ARBA00023136"/>
    </source>
</evidence>
<keyword evidence="8" id="KW-1133">Transmembrane helix</keyword>
<organism evidence="11 12">
    <name type="scientific">Dyadobacter chenhuakuii</name>
    <dbReference type="NCBI Taxonomy" id="2909339"/>
    <lineage>
        <taxon>Bacteria</taxon>
        <taxon>Pseudomonadati</taxon>
        <taxon>Bacteroidota</taxon>
        <taxon>Cytophagia</taxon>
        <taxon>Cytophagales</taxon>
        <taxon>Spirosomataceae</taxon>
        <taxon>Dyadobacter</taxon>
    </lineage>
</organism>
<keyword evidence="9" id="KW-0472">Membrane</keyword>
<keyword evidence="7" id="KW-0653">Protein transport</keyword>
<dbReference type="InterPro" id="IPR037682">
    <property type="entry name" value="TonB_C"/>
</dbReference>
<gene>
    <name evidence="11" type="ORF">L0661_13615</name>
</gene>
<keyword evidence="6" id="KW-0812">Transmembrane</keyword>
<evidence type="ECO:0000256" key="7">
    <source>
        <dbReference type="ARBA" id="ARBA00022927"/>
    </source>
</evidence>
<comment type="subcellular location">
    <subcellularLocation>
        <location evidence="1">Cell inner membrane</location>
        <topology evidence="1">Single-pass membrane protein</topology>
        <orientation evidence="1">Periplasmic side</orientation>
    </subcellularLocation>
</comment>
<comment type="caution">
    <text evidence="11">The sequence shown here is derived from an EMBL/GenBank/DDBJ whole genome shotgun (WGS) entry which is preliminary data.</text>
</comment>
<proteinExistence type="inferred from homology"/>
<evidence type="ECO:0000256" key="8">
    <source>
        <dbReference type="ARBA" id="ARBA00022989"/>
    </source>
</evidence>
<sequence>MNRLLLLFCLFSVSVYGQKIYLPHEVEKGAEPTGGVSYLSQFIASNVRIPFLSGVKGVNGRVYVKGIVEPDGSMSQLEISKGLDSLTNKEAIRIMSLYKAWKPATLNGEKVRQSMIYPIAFKTPPNTSFDSTKFAIVNYFDDRYRIAKDPKKYEYRSIMPVNEQGYISSDVIYEQLKGSKWKEVARVPFKKKEIWYHTNLLNEAVDSVKAYQVIARDDNEASHSSEATFQMNGKLLAYTEYGVGNKASLIKKYDLNGVVRDITVVSDSATLHLSWYDNGQIQTVTEMPAVKSNEYQERMFFNAWNRDGTQIVKDGDGYWKSVTRISASKLLTEEGAVSKGRKSGKWHGKWADGTLHYEETYDDKGKLQQGIAYEDGAKRTYDNAIVQPQFKGGLNKFYKFLAENIQYPMDAAQRRITGRVYLSFVVCEDGSMCDYKVENGIGFGLDDEALRVVKKMSGMWEPGMMRGKVVRVKYNLPINFQMN</sequence>
<dbReference type="GO" id="GO:0098797">
    <property type="term" value="C:plasma membrane protein complex"/>
    <property type="evidence" value="ECO:0007669"/>
    <property type="project" value="TreeGrafter"/>
</dbReference>
<keyword evidence="5" id="KW-0997">Cell inner membrane</keyword>
<keyword evidence="3" id="KW-0813">Transport</keyword>
<evidence type="ECO:0000256" key="5">
    <source>
        <dbReference type="ARBA" id="ARBA00022519"/>
    </source>
</evidence>
<dbReference type="InterPro" id="IPR051045">
    <property type="entry name" value="TonB-dependent_transducer"/>
</dbReference>
<dbReference type="NCBIfam" id="TIGR01352">
    <property type="entry name" value="tonB_Cterm"/>
    <property type="match status" value="1"/>
</dbReference>
<dbReference type="RefSeq" id="WP_235178183.1">
    <property type="nucleotide sequence ID" value="NZ_JAKFFV010000008.1"/>
</dbReference>
<dbReference type="EMBL" id="JAKFFV010000008">
    <property type="protein sequence ID" value="MCF2499355.1"/>
    <property type="molecule type" value="Genomic_DNA"/>
</dbReference>